<dbReference type="EMBL" id="CAKXAJ010023637">
    <property type="protein sequence ID" value="CAH2227904.1"/>
    <property type="molecule type" value="Genomic_DNA"/>
</dbReference>
<reference evidence="2" key="1">
    <citation type="submission" date="2022-03" db="EMBL/GenBank/DDBJ databases">
        <authorList>
            <person name="Lindestad O."/>
        </authorList>
    </citation>
    <scope>NUCLEOTIDE SEQUENCE</scope>
</reference>
<keyword evidence="3" id="KW-1185">Reference proteome</keyword>
<evidence type="ECO:0000256" key="1">
    <source>
        <dbReference type="SAM" id="MobiDB-lite"/>
    </source>
</evidence>
<feature type="region of interest" description="Disordered" evidence="1">
    <location>
        <begin position="128"/>
        <end position="166"/>
    </location>
</feature>
<dbReference type="AlphaFoldDB" id="A0A8S4QYK6"/>
<dbReference type="Proteomes" id="UP000838756">
    <property type="component" value="Unassembled WGS sequence"/>
</dbReference>
<comment type="caution">
    <text evidence="2">The sequence shown here is derived from an EMBL/GenBank/DDBJ whole genome shotgun (WGS) entry which is preliminary data.</text>
</comment>
<organism evidence="2 3">
    <name type="scientific">Pararge aegeria aegeria</name>
    <dbReference type="NCBI Taxonomy" id="348720"/>
    <lineage>
        <taxon>Eukaryota</taxon>
        <taxon>Metazoa</taxon>
        <taxon>Ecdysozoa</taxon>
        <taxon>Arthropoda</taxon>
        <taxon>Hexapoda</taxon>
        <taxon>Insecta</taxon>
        <taxon>Pterygota</taxon>
        <taxon>Neoptera</taxon>
        <taxon>Endopterygota</taxon>
        <taxon>Lepidoptera</taxon>
        <taxon>Glossata</taxon>
        <taxon>Ditrysia</taxon>
        <taxon>Papilionoidea</taxon>
        <taxon>Nymphalidae</taxon>
        <taxon>Satyrinae</taxon>
        <taxon>Satyrini</taxon>
        <taxon>Parargina</taxon>
        <taxon>Pararge</taxon>
    </lineage>
</organism>
<name>A0A8S4QYK6_9NEOP</name>
<evidence type="ECO:0000313" key="2">
    <source>
        <dbReference type="EMBL" id="CAH2227904.1"/>
    </source>
</evidence>
<protein>
    <submittedName>
        <fullName evidence="2">Jg4527 protein</fullName>
    </submittedName>
</protein>
<gene>
    <name evidence="2" type="primary">jg4527</name>
    <name evidence="2" type="ORF">PAEG_LOCUS8148</name>
</gene>
<proteinExistence type="predicted"/>
<dbReference type="OrthoDB" id="8823111at2759"/>
<feature type="compositionally biased region" description="Acidic residues" evidence="1">
    <location>
        <begin position="142"/>
        <end position="166"/>
    </location>
</feature>
<evidence type="ECO:0000313" key="3">
    <source>
        <dbReference type="Proteomes" id="UP000838756"/>
    </source>
</evidence>
<accession>A0A8S4QYK6</accession>
<sequence>MMLHSKRGMLTLNKIKSINRATQKLKSTLAEHVIAPDHYDLYVHEDFVDIQEVNTGITETNTEMGEFNTEISGANNGKSDKPILEEADLDFDIDDEAVYISDKNLIDTNVQFINKKHINDEYSDKVINVDSDDESMPRNDINNDDFTNDDRDSDVECLDDDTNDESDYSDDFDSYLKFLNNNIVSKNDINNGRRTKVIGNAKKKKKLVDYKKKRVSLKNILLVKDAKVNIIKSTKNKHSKTDKSCSENVKRRDKSKLRSSDLKLFTVSVLSYEEQLADIQKRKQSFNYKCLPYKCNICYRGSWHPVPYNRHMEKHTVVSIIKFK</sequence>